<keyword evidence="6" id="KW-1185">Reference proteome</keyword>
<dbReference type="Pfam" id="PF02752">
    <property type="entry name" value="Arrestin_C"/>
    <property type="match status" value="1"/>
</dbReference>
<dbReference type="STRING" id="283909.R7UYV1"/>
<evidence type="ECO:0000313" key="5">
    <source>
        <dbReference type="EnsemblMetazoa" id="CapteP198622"/>
    </source>
</evidence>
<reference evidence="5" key="3">
    <citation type="submission" date="2015-06" db="UniProtKB">
        <authorList>
            <consortium name="EnsemblMetazoa"/>
        </authorList>
    </citation>
    <scope>IDENTIFICATION</scope>
</reference>
<evidence type="ECO:0008006" key="7">
    <source>
        <dbReference type="Google" id="ProtNLM"/>
    </source>
</evidence>
<evidence type="ECO:0000313" key="6">
    <source>
        <dbReference type="Proteomes" id="UP000014760"/>
    </source>
</evidence>
<sequence length="455" mass="51057">MAAIVPWRLKAQHKSIPSSAARSAVAMATQETIAFDAMKQNDFVLYTRAEKLTDSGQRLTSDLAMAISNFHIQLDNVNNMLTPGEVISGRVIMDVWSALSIRFVEFVIQGRGIAREFDRGKPSDRPISEDILDKRIEIMSPPTGRRTMTLAPGKYVSKFSFTLPENIPYSIRATEMRENDVTFEITYEAKANIAADIESQTLSPQMQSHLVKIIKSCRKPFTVLPSINYFNRSEMMKAVSHGEQITTCCSSNPTSVLFTIDRQLYQVGDSIKFQLEVLSPKRRSVKHVVCSLNQEAMLYGRKPLNTTLLKLHGCIPKDSDKIVNLNFDMPLLPTLLPSLMPFSRLLRISYHINIRIQLRGWGGDILMDIPLLVAPPSVKPGDPELPVFSKPVTLFPYLSEKNDEVTSGSTKTVESIVSSVHRRGEQRRAKVTTRYVNDFRMCNNCTGCCGVGIHE</sequence>
<dbReference type="OMA" id="TSFLHGC"/>
<organism evidence="4">
    <name type="scientific">Capitella teleta</name>
    <name type="common">Polychaete worm</name>
    <dbReference type="NCBI Taxonomy" id="283909"/>
    <lineage>
        <taxon>Eukaryota</taxon>
        <taxon>Metazoa</taxon>
        <taxon>Spiralia</taxon>
        <taxon>Lophotrochozoa</taxon>
        <taxon>Annelida</taxon>
        <taxon>Polychaeta</taxon>
        <taxon>Sedentaria</taxon>
        <taxon>Scolecida</taxon>
        <taxon>Capitellidae</taxon>
        <taxon>Capitella</taxon>
    </lineage>
</organism>
<dbReference type="GO" id="GO:0015031">
    <property type="term" value="P:protein transport"/>
    <property type="evidence" value="ECO:0007669"/>
    <property type="project" value="TreeGrafter"/>
</dbReference>
<dbReference type="EnsemblMetazoa" id="CapteT198622">
    <property type="protein sequence ID" value="CapteP198622"/>
    <property type="gene ID" value="CapteG198622"/>
</dbReference>
<feature type="domain" description="Arrestin C-terminal-like" evidence="3">
    <location>
        <begin position="251"/>
        <end position="373"/>
    </location>
</feature>
<evidence type="ECO:0000256" key="1">
    <source>
        <dbReference type="ARBA" id="ARBA00005298"/>
    </source>
</evidence>
<dbReference type="InterPro" id="IPR014756">
    <property type="entry name" value="Ig_E-set"/>
</dbReference>
<protein>
    <recommendedName>
        <fullName evidence="7">Arrestin C-terminal-like domain-containing protein</fullName>
    </recommendedName>
</protein>
<gene>
    <name evidence="4" type="ORF">CAPTEDRAFT_198622</name>
</gene>
<evidence type="ECO:0000313" key="4">
    <source>
        <dbReference type="EMBL" id="ELU11748.1"/>
    </source>
</evidence>
<reference evidence="6" key="1">
    <citation type="submission" date="2012-12" db="EMBL/GenBank/DDBJ databases">
        <authorList>
            <person name="Hellsten U."/>
            <person name="Grimwood J."/>
            <person name="Chapman J.A."/>
            <person name="Shapiro H."/>
            <person name="Aerts A."/>
            <person name="Otillar R.P."/>
            <person name="Terry A.Y."/>
            <person name="Boore J.L."/>
            <person name="Simakov O."/>
            <person name="Marletaz F."/>
            <person name="Cho S.-J."/>
            <person name="Edsinger-Gonzales E."/>
            <person name="Havlak P."/>
            <person name="Kuo D.-H."/>
            <person name="Larsson T."/>
            <person name="Lv J."/>
            <person name="Arendt D."/>
            <person name="Savage R."/>
            <person name="Osoegawa K."/>
            <person name="de Jong P."/>
            <person name="Lindberg D.R."/>
            <person name="Seaver E.C."/>
            <person name="Weisblat D.A."/>
            <person name="Putnam N.H."/>
            <person name="Grigoriev I.V."/>
            <person name="Rokhsar D.S."/>
        </authorList>
    </citation>
    <scope>NUCLEOTIDE SEQUENCE</scope>
    <source>
        <strain evidence="6">I ESC-2004</strain>
    </source>
</reference>
<dbReference type="EMBL" id="AMQN01005661">
    <property type="status" value="NOT_ANNOTATED_CDS"/>
    <property type="molecule type" value="Genomic_DNA"/>
</dbReference>
<dbReference type="InterPro" id="IPR011021">
    <property type="entry name" value="Arrestin-like_N"/>
</dbReference>
<dbReference type="PANTHER" id="PTHR11188:SF17">
    <property type="entry name" value="FI21816P1"/>
    <property type="match status" value="1"/>
</dbReference>
<evidence type="ECO:0000259" key="2">
    <source>
        <dbReference type="Pfam" id="PF00339"/>
    </source>
</evidence>
<dbReference type="InterPro" id="IPR011022">
    <property type="entry name" value="Arrestin_C-like"/>
</dbReference>
<accession>R7UYV1</accession>
<dbReference type="Gene3D" id="2.60.40.640">
    <property type="match status" value="2"/>
</dbReference>
<dbReference type="SUPFAM" id="SSF81296">
    <property type="entry name" value="E set domains"/>
    <property type="match status" value="1"/>
</dbReference>
<dbReference type="EMBL" id="KB296474">
    <property type="protein sequence ID" value="ELU11748.1"/>
    <property type="molecule type" value="Genomic_DNA"/>
</dbReference>
<proteinExistence type="inferred from homology"/>
<dbReference type="InterPro" id="IPR014752">
    <property type="entry name" value="Arrestin-like_C"/>
</dbReference>
<dbReference type="Pfam" id="PF00339">
    <property type="entry name" value="Arrestin_N"/>
    <property type="match status" value="1"/>
</dbReference>
<evidence type="ECO:0000259" key="3">
    <source>
        <dbReference type="Pfam" id="PF02752"/>
    </source>
</evidence>
<dbReference type="AlphaFoldDB" id="R7UYV1"/>
<dbReference type="InterPro" id="IPR050357">
    <property type="entry name" value="Arrestin_domain-protein"/>
</dbReference>
<dbReference type="PANTHER" id="PTHR11188">
    <property type="entry name" value="ARRESTIN DOMAIN CONTAINING PROTEIN"/>
    <property type="match status" value="1"/>
</dbReference>
<dbReference type="Proteomes" id="UP000014760">
    <property type="component" value="Unassembled WGS sequence"/>
</dbReference>
<feature type="domain" description="Arrestin-like N-terminal" evidence="2">
    <location>
        <begin position="70"/>
        <end position="228"/>
    </location>
</feature>
<dbReference type="HOGENOM" id="CLU_601640_0_0_1"/>
<reference evidence="4 6" key="2">
    <citation type="journal article" date="2013" name="Nature">
        <title>Insights into bilaterian evolution from three spiralian genomes.</title>
        <authorList>
            <person name="Simakov O."/>
            <person name="Marletaz F."/>
            <person name="Cho S.J."/>
            <person name="Edsinger-Gonzales E."/>
            <person name="Havlak P."/>
            <person name="Hellsten U."/>
            <person name="Kuo D.H."/>
            <person name="Larsson T."/>
            <person name="Lv J."/>
            <person name="Arendt D."/>
            <person name="Savage R."/>
            <person name="Osoegawa K."/>
            <person name="de Jong P."/>
            <person name="Grimwood J."/>
            <person name="Chapman J.A."/>
            <person name="Shapiro H."/>
            <person name="Aerts A."/>
            <person name="Otillar R.P."/>
            <person name="Terry A.Y."/>
            <person name="Boore J.L."/>
            <person name="Grigoriev I.V."/>
            <person name="Lindberg D.R."/>
            <person name="Seaver E.C."/>
            <person name="Weisblat D.A."/>
            <person name="Putnam N.H."/>
            <person name="Rokhsar D.S."/>
        </authorList>
    </citation>
    <scope>NUCLEOTIDE SEQUENCE</scope>
    <source>
        <strain evidence="4 6">I ESC-2004</strain>
    </source>
</reference>
<comment type="similarity">
    <text evidence="1">Belongs to the arrestin family.</text>
</comment>
<name>R7UYV1_CAPTE</name>
<dbReference type="OrthoDB" id="2333384at2759"/>
<dbReference type="GO" id="GO:0005737">
    <property type="term" value="C:cytoplasm"/>
    <property type="evidence" value="ECO:0007669"/>
    <property type="project" value="TreeGrafter"/>
</dbReference>